<proteinExistence type="predicted"/>
<reference evidence="1 2" key="1">
    <citation type="journal article" date="2020" name="J. Phycol.">
        <title>Comparative genome analysis reveals Cyanidiococcus gen. nov., a new extremophilic red algal genus sister to Cyanidioschyzon (Cyanidioschyzonaceae, Rhodophyta).</title>
        <authorList>
            <person name="Liu S.-L."/>
            <person name="Chiang Y.-R."/>
            <person name="Yoon H.S."/>
            <person name="Fu H.-Y."/>
        </authorList>
    </citation>
    <scope>NUCLEOTIDE SEQUENCE [LARGE SCALE GENOMIC DNA]</scope>
    <source>
        <strain evidence="1 2">THAL066</strain>
    </source>
</reference>
<comment type="caution">
    <text evidence="1">The sequence shown here is derived from an EMBL/GenBank/DDBJ whole genome shotgun (WGS) entry which is preliminary data.</text>
</comment>
<evidence type="ECO:0000313" key="2">
    <source>
        <dbReference type="Proteomes" id="UP000530660"/>
    </source>
</evidence>
<dbReference type="Proteomes" id="UP000530660">
    <property type="component" value="Unassembled WGS sequence"/>
</dbReference>
<keyword evidence="2" id="KW-1185">Reference proteome</keyword>
<evidence type="ECO:0000313" key="1">
    <source>
        <dbReference type="EMBL" id="KAF6001002.1"/>
    </source>
</evidence>
<sequence>MNPARFVTRSARARRSALGWCATSKTHHHQRLLEIRFHASISTVCEHHLRPYSQSIASSAYMASAWSMIGAFASEIESDERTFISIRLGSLRSSHGIRTDRSTRSG</sequence>
<gene>
    <name evidence="1" type="ORF">F1559_000976</name>
</gene>
<name>A0A7J7ID26_9RHOD</name>
<protein>
    <submittedName>
        <fullName evidence="1">Uncharacterized protein</fullName>
    </submittedName>
</protein>
<dbReference type="AlphaFoldDB" id="A0A7J7ID26"/>
<organism evidence="1 2">
    <name type="scientific">Cyanidiococcus yangmingshanensis</name>
    <dbReference type="NCBI Taxonomy" id="2690220"/>
    <lineage>
        <taxon>Eukaryota</taxon>
        <taxon>Rhodophyta</taxon>
        <taxon>Bangiophyceae</taxon>
        <taxon>Cyanidiales</taxon>
        <taxon>Cyanidiaceae</taxon>
        <taxon>Cyanidiococcus</taxon>
    </lineage>
</organism>
<dbReference type="EMBL" id="VWRR01000016">
    <property type="protein sequence ID" value="KAF6001002.1"/>
    <property type="molecule type" value="Genomic_DNA"/>
</dbReference>
<accession>A0A7J7ID26</accession>